<dbReference type="AlphaFoldDB" id="A0A7S0QUV2"/>
<dbReference type="InterPro" id="IPR050230">
    <property type="entry name" value="CALM/Myosin/TropC-like"/>
</dbReference>
<organism evidence="4">
    <name type="scientific">Pyramimonas obovata</name>
    <dbReference type="NCBI Taxonomy" id="1411642"/>
    <lineage>
        <taxon>Eukaryota</taxon>
        <taxon>Viridiplantae</taxon>
        <taxon>Chlorophyta</taxon>
        <taxon>Pyramimonadophyceae</taxon>
        <taxon>Pyramimonadales</taxon>
        <taxon>Pyramimonadaceae</taxon>
        <taxon>Pyramimonas</taxon>
        <taxon>Pyramimonas incertae sedis</taxon>
    </lineage>
</organism>
<dbReference type="FunFam" id="1.10.238.10:FF:000178">
    <property type="entry name" value="Calmodulin-2 A"/>
    <property type="match status" value="1"/>
</dbReference>
<dbReference type="Gene3D" id="1.10.238.10">
    <property type="entry name" value="EF-hand"/>
    <property type="match status" value="2"/>
</dbReference>
<keyword evidence="2" id="KW-0106">Calcium</keyword>
<dbReference type="SUPFAM" id="SSF47473">
    <property type="entry name" value="EF-hand"/>
    <property type="match status" value="1"/>
</dbReference>
<feature type="domain" description="EF-hand" evidence="3">
    <location>
        <begin position="12"/>
        <end position="47"/>
    </location>
</feature>
<evidence type="ECO:0000259" key="3">
    <source>
        <dbReference type="PROSITE" id="PS50222"/>
    </source>
</evidence>
<dbReference type="Pfam" id="PF00036">
    <property type="entry name" value="EF-hand_1"/>
    <property type="match status" value="1"/>
</dbReference>
<dbReference type="InterPro" id="IPR002048">
    <property type="entry name" value="EF_hand_dom"/>
</dbReference>
<dbReference type="PANTHER" id="PTHR23048">
    <property type="entry name" value="MYOSIN LIGHT CHAIN 1, 3"/>
    <property type="match status" value="1"/>
</dbReference>
<dbReference type="InterPro" id="IPR011992">
    <property type="entry name" value="EF-hand-dom_pair"/>
</dbReference>
<feature type="domain" description="EF-hand" evidence="3">
    <location>
        <begin position="123"/>
        <end position="157"/>
    </location>
</feature>
<dbReference type="InterPro" id="IPR018247">
    <property type="entry name" value="EF_Hand_1_Ca_BS"/>
</dbReference>
<dbReference type="EMBL" id="HBFA01013028">
    <property type="protein sequence ID" value="CAD8661296.1"/>
    <property type="molecule type" value="Transcribed_RNA"/>
</dbReference>
<dbReference type="PROSITE" id="PS50222">
    <property type="entry name" value="EF_HAND_2"/>
    <property type="match status" value="3"/>
</dbReference>
<dbReference type="Pfam" id="PF13499">
    <property type="entry name" value="EF-hand_7"/>
    <property type="match status" value="1"/>
</dbReference>
<sequence>MALDITKSLNREELELCRNAFIQFDLDHSGTIDCTELRATLQSMGHECTEEEVYLMMAKVDDNGSGTLDFSEFLTLYAQAKKNEMDRGQETDTIQAFMALGGNADKTGEVAISKLEQVLDIFELNVRAKDIVEQYDTDKSGFIDFQEFKDWIGKSKA</sequence>
<dbReference type="CDD" id="cd00051">
    <property type="entry name" value="EFh"/>
    <property type="match status" value="1"/>
</dbReference>
<dbReference type="GO" id="GO:0005509">
    <property type="term" value="F:calcium ion binding"/>
    <property type="evidence" value="ECO:0007669"/>
    <property type="project" value="InterPro"/>
</dbReference>
<gene>
    <name evidence="4" type="ORF">POBO1169_LOCUS6782</name>
</gene>
<reference evidence="4" key="1">
    <citation type="submission" date="2021-01" db="EMBL/GenBank/DDBJ databases">
        <authorList>
            <person name="Corre E."/>
            <person name="Pelletier E."/>
            <person name="Niang G."/>
            <person name="Scheremetjew M."/>
            <person name="Finn R."/>
            <person name="Kale V."/>
            <person name="Holt S."/>
            <person name="Cochrane G."/>
            <person name="Meng A."/>
            <person name="Brown T."/>
            <person name="Cohen L."/>
        </authorList>
    </citation>
    <scope>NUCLEOTIDE SEQUENCE</scope>
    <source>
        <strain evidence="4">CCMP722</strain>
    </source>
</reference>
<dbReference type="PANTHER" id="PTHR23048:SF0">
    <property type="entry name" value="CALMODULIN LIKE 3"/>
    <property type="match status" value="1"/>
</dbReference>
<proteinExistence type="predicted"/>
<dbReference type="PROSITE" id="PS00018">
    <property type="entry name" value="EF_HAND_1"/>
    <property type="match status" value="3"/>
</dbReference>
<accession>A0A7S0QUV2</accession>
<evidence type="ECO:0000313" key="4">
    <source>
        <dbReference type="EMBL" id="CAD8661296.1"/>
    </source>
</evidence>
<evidence type="ECO:0000256" key="2">
    <source>
        <dbReference type="ARBA" id="ARBA00022837"/>
    </source>
</evidence>
<feature type="domain" description="EF-hand" evidence="3">
    <location>
        <begin position="48"/>
        <end position="83"/>
    </location>
</feature>
<dbReference type="SMART" id="SM00054">
    <property type="entry name" value="EFh"/>
    <property type="match status" value="3"/>
</dbReference>
<keyword evidence="1" id="KW-0677">Repeat</keyword>
<dbReference type="GO" id="GO:0016460">
    <property type="term" value="C:myosin II complex"/>
    <property type="evidence" value="ECO:0007669"/>
    <property type="project" value="TreeGrafter"/>
</dbReference>
<name>A0A7S0QUV2_9CHLO</name>
<evidence type="ECO:0000256" key="1">
    <source>
        <dbReference type="ARBA" id="ARBA00022737"/>
    </source>
</evidence>
<protein>
    <recommendedName>
        <fullName evidence="3">EF-hand domain-containing protein</fullName>
    </recommendedName>
</protein>